<dbReference type="SUPFAM" id="SSF46689">
    <property type="entry name" value="Homeodomain-like"/>
    <property type="match status" value="1"/>
</dbReference>
<dbReference type="Pfam" id="PF13518">
    <property type="entry name" value="HTH_28"/>
    <property type="match status" value="1"/>
</dbReference>
<keyword evidence="3" id="KW-1185">Reference proteome</keyword>
<dbReference type="AlphaFoldDB" id="A0AAV4GYY2"/>
<dbReference type="InterPro" id="IPR055247">
    <property type="entry name" value="InsJ-like_HTH"/>
</dbReference>
<evidence type="ECO:0000313" key="2">
    <source>
        <dbReference type="EMBL" id="GFR90301.1"/>
    </source>
</evidence>
<dbReference type="InterPro" id="IPR009057">
    <property type="entry name" value="Homeodomain-like_sf"/>
</dbReference>
<dbReference type="Proteomes" id="UP000762676">
    <property type="component" value="Unassembled WGS sequence"/>
</dbReference>
<name>A0AAV4GYY2_9GAST</name>
<dbReference type="EMBL" id="BMAT01005280">
    <property type="protein sequence ID" value="GFR90301.1"/>
    <property type="molecule type" value="Genomic_DNA"/>
</dbReference>
<organism evidence="2 3">
    <name type="scientific">Elysia marginata</name>
    <dbReference type="NCBI Taxonomy" id="1093978"/>
    <lineage>
        <taxon>Eukaryota</taxon>
        <taxon>Metazoa</taxon>
        <taxon>Spiralia</taxon>
        <taxon>Lophotrochozoa</taxon>
        <taxon>Mollusca</taxon>
        <taxon>Gastropoda</taxon>
        <taxon>Heterobranchia</taxon>
        <taxon>Euthyneura</taxon>
        <taxon>Panpulmonata</taxon>
        <taxon>Sacoglossa</taxon>
        <taxon>Placobranchoidea</taxon>
        <taxon>Plakobranchidae</taxon>
        <taxon>Elysia</taxon>
    </lineage>
</organism>
<dbReference type="Gene3D" id="1.10.10.60">
    <property type="entry name" value="Homeodomain-like"/>
    <property type="match status" value="1"/>
</dbReference>
<feature type="domain" description="Insertion element IS150 protein InsJ-like helix-turn-helix" evidence="1">
    <location>
        <begin position="16"/>
        <end position="47"/>
    </location>
</feature>
<comment type="caution">
    <text evidence="2">The sequence shown here is derived from an EMBL/GenBank/DDBJ whole genome shotgun (WGS) entry which is preliminary data.</text>
</comment>
<evidence type="ECO:0000313" key="3">
    <source>
        <dbReference type="Proteomes" id="UP000762676"/>
    </source>
</evidence>
<protein>
    <submittedName>
        <fullName evidence="2">Phage terminase small subunit</fullName>
    </submittedName>
</protein>
<proteinExistence type="predicted"/>
<evidence type="ECO:0000259" key="1">
    <source>
        <dbReference type="Pfam" id="PF13518"/>
    </source>
</evidence>
<sequence>MKPKTSRQEQQARAKRLYISGKETRKSIAQIIGCTEKTLRNWIDKFEWDALRNIETITRKQLLAEAYKQLRAVNTEIAKNGGIPNKELSDAKSILRKEIELLSDNPIHIYTETYDALLEFTKANEPSIYKPLAEVMEQHIQRLLKENQ</sequence>
<gene>
    <name evidence="2" type="ORF">ElyMa_002564600</name>
</gene>
<reference evidence="2 3" key="1">
    <citation type="journal article" date="2021" name="Elife">
        <title>Chloroplast acquisition without the gene transfer in kleptoplastic sea slugs, Plakobranchus ocellatus.</title>
        <authorList>
            <person name="Maeda T."/>
            <person name="Takahashi S."/>
            <person name="Yoshida T."/>
            <person name="Shimamura S."/>
            <person name="Takaki Y."/>
            <person name="Nagai Y."/>
            <person name="Toyoda A."/>
            <person name="Suzuki Y."/>
            <person name="Arimoto A."/>
            <person name="Ishii H."/>
            <person name="Satoh N."/>
            <person name="Nishiyama T."/>
            <person name="Hasebe M."/>
            <person name="Maruyama T."/>
            <person name="Minagawa J."/>
            <person name="Obokata J."/>
            <person name="Shigenobu S."/>
        </authorList>
    </citation>
    <scope>NUCLEOTIDE SEQUENCE [LARGE SCALE GENOMIC DNA]</scope>
</reference>
<accession>A0AAV4GYY2</accession>